<evidence type="ECO:0000259" key="1">
    <source>
        <dbReference type="SMART" id="SM00460"/>
    </source>
</evidence>
<dbReference type="SUPFAM" id="SSF54001">
    <property type="entry name" value="Cysteine proteinases"/>
    <property type="match status" value="1"/>
</dbReference>
<keyword evidence="2" id="KW-0645">Protease</keyword>
<protein>
    <submittedName>
        <fullName evidence="2">Transglutaminase-like putative cysteine protease</fullName>
    </submittedName>
</protein>
<sequence length="265" mass="28462">MKLTITHTTRYCYDTPVNYGLQQVRLTPVSGPMQTVLDWNIDIVGGNSELQFADQHKNQTLLVQADQNATEVIFTASGTVDTIDTAGVLGNVYGPVPLWHFRQHTARTTPGKAIRALARDLNNSVDLLADLHALSVSILSAAPYNTTSTIAGTTAEEALQLGGGVCQDHSQIFIAAARAAGIPARYVSGYLMMDGRVDQDASHAWAEAHIDGLGWVGFDVSNGISPDERYVRIAVGRDSKEAAPISGMRLGNANESMIVSLQVQQ</sequence>
<dbReference type="InterPro" id="IPR038765">
    <property type="entry name" value="Papain-like_cys_pep_sf"/>
</dbReference>
<dbReference type="Pfam" id="PF01841">
    <property type="entry name" value="Transglut_core"/>
    <property type="match status" value="1"/>
</dbReference>
<dbReference type="GO" id="GO:0008233">
    <property type="term" value="F:peptidase activity"/>
    <property type="evidence" value="ECO:0007669"/>
    <property type="project" value="UniProtKB-KW"/>
</dbReference>
<dbReference type="Pfam" id="PF08379">
    <property type="entry name" value="Bact_transglu_N"/>
    <property type="match status" value="1"/>
</dbReference>
<reference evidence="2 3" key="1">
    <citation type="submission" date="2018-04" db="EMBL/GenBank/DDBJ databases">
        <title>Genomic Encyclopedia of Archaeal and Bacterial Type Strains, Phase II (KMG-II): from individual species to whole genera.</title>
        <authorList>
            <person name="Goeker M."/>
        </authorList>
    </citation>
    <scope>NUCLEOTIDE SEQUENCE [LARGE SCALE GENOMIC DNA]</scope>
    <source>
        <strain evidence="2 3">DSM 29955</strain>
    </source>
</reference>
<gene>
    <name evidence="2" type="ORF">C8N45_11398</name>
</gene>
<dbReference type="OrthoDB" id="9804023at2"/>
<dbReference type="AlphaFoldDB" id="A0A2T6KA05"/>
<proteinExistence type="predicted"/>
<dbReference type="SMART" id="SM00460">
    <property type="entry name" value="TGc"/>
    <property type="match status" value="1"/>
</dbReference>
<dbReference type="PANTHER" id="PTHR33490:SF6">
    <property type="entry name" value="SLL1049 PROTEIN"/>
    <property type="match status" value="1"/>
</dbReference>
<organism evidence="2 3">
    <name type="scientific">Yoonia sediminilitoris</name>
    <dbReference type="NCBI Taxonomy" id="1286148"/>
    <lineage>
        <taxon>Bacteria</taxon>
        <taxon>Pseudomonadati</taxon>
        <taxon>Pseudomonadota</taxon>
        <taxon>Alphaproteobacteria</taxon>
        <taxon>Rhodobacterales</taxon>
        <taxon>Paracoccaceae</taxon>
        <taxon>Yoonia</taxon>
    </lineage>
</organism>
<keyword evidence="2" id="KW-0378">Hydrolase</keyword>
<dbReference type="EMBL" id="QBUD01000013">
    <property type="protein sequence ID" value="PUB11579.1"/>
    <property type="molecule type" value="Genomic_DNA"/>
</dbReference>
<evidence type="ECO:0000313" key="2">
    <source>
        <dbReference type="EMBL" id="PUB11579.1"/>
    </source>
</evidence>
<dbReference type="PANTHER" id="PTHR33490">
    <property type="entry name" value="BLR5614 PROTEIN-RELATED"/>
    <property type="match status" value="1"/>
</dbReference>
<dbReference type="InterPro" id="IPR013589">
    <property type="entry name" value="Bac_transglu_N"/>
</dbReference>
<dbReference type="RefSeq" id="WP_108387767.1">
    <property type="nucleotide sequence ID" value="NZ_QBUD01000013.1"/>
</dbReference>
<dbReference type="Gene3D" id="3.10.620.30">
    <property type="match status" value="1"/>
</dbReference>
<dbReference type="Proteomes" id="UP000244523">
    <property type="component" value="Unassembled WGS sequence"/>
</dbReference>
<name>A0A2T6KA05_9RHOB</name>
<keyword evidence="3" id="KW-1185">Reference proteome</keyword>
<comment type="caution">
    <text evidence="2">The sequence shown here is derived from an EMBL/GenBank/DDBJ whole genome shotgun (WGS) entry which is preliminary data.</text>
</comment>
<feature type="domain" description="Transglutaminase-like" evidence="1">
    <location>
        <begin position="158"/>
        <end position="222"/>
    </location>
</feature>
<dbReference type="GO" id="GO:0006508">
    <property type="term" value="P:proteolysis"/>
    <property type="evidence" value="ECO:0007669"/>
    <property type="project" value="UniProtKB-KW"/>
</dbReference>
<evidence type="ECO:0000313" key="3">
    <source>
        <dbReference type="Proteomes" id="UP000244523"/>
    </source>
</evidence>
<dbReference type="InterPro" id="IPR002931">
    <property type="entry name" value="Transglutaminase-like"/>
</dbReference>
<accession>A0A2T6KA05</accession>